<dbReference type="GO" id="GO:0003700">
    <property type="term" value="F:DNA-binding transcription factor activity"/>
    <property type="evidence" value="ECO:0007669"/>
    <property type="project" value="UniProtKB-UniRule"/>
</dbReference>
<feature type="region of interest" description="Disordered" evidence="10">
    <location>
        <begin position="55"/>
        <end position="94"/>
    </location>
</feature>
<name>A0A8X8XX60_SALSN</name>
<dbReference type="OrthoDB" id="1927254at2759"/>
<keyword evidence="6 9" id="KW-0804">Transcription</keyword>
<dbReference type="GO" id="GO:0003677">
    <property type="term" value="F:DNA binding"/>
    <property type="evidence" value="ECO:0007669"/>
    <property type="project" value="UniProtKB-UniRule"/>
</dbReference>
<dbReference type="GO" id="GO:0008270">
    <property type="term" value="F:zinc ion binding"/>
    <property type="evidence" value="ECO:0007669"/>
    <property type="project" value="UniProtKB-KW"/>
</dbReference>
<dbReference type="GO" id="GO:0005634">
    <property type="term" value="C:nucleus"/>
    <property type="evidence" value="ECO:0007669"/>
    <property type="project" value="UniProtKB-SubCell"/>
</dbReference>
<keyword evidence="13" id="KW-1185">Reference proteome</keyword>
<evidence type="ECO:0000313" key="13">
    <source>
        <dbReference type="Proteomes" id="UP000298416"/>
    </source>
</evidence>
<feature type="domain" description="Dof-type" evidence="11">
    <location>
        <begin position="11"/>
        <end position="65"/>
    </location>
</feature>
<keyword evidence="1 9" id="KW-0479">Metal-binding</keyword>
<evidence type="ECO:0000256" key="1">
    <source>
        <dbReference type="ARBA" id="ARBA00022723"/>
    </source>
</evidence>
<evidence type="ECO:0000259" key="11">
    <source>
        <dbReference type="PROSITE" id="PS50884"/>
    </source>
</evidence>
<sequence>MADKPNIPHPLNCPRCDSSNTKFCYYNNYSFSQPRHFCKSCKRYWTRGGTLRNVPVGGGCRTNKRPKRHSSSSQQHRNLPPPPSNQLQNPLFHGLNANPPKLNFPLFSFRVSSDDSGFDRINGLGLGFSSKPIQVASSSPFTSAANNSVFFGSSSFSTTSTMASLLHYDDRLAWNPNQTPSLNTNPIDQINSFDHVWNTSTSTSTSSAGAWFDPSTMGGYSVSSLI</sequence>
<keyword evidence="7 8" id="KW-0539">Nucleus</keyword>
<organism evidence="12">
    <name type="scientific">Salvia splendens</name>
    <name type="common">Scarlet sage</name>
    <dbReference type="NCBI Taxonomy" id="180675"/>
    <lineage>
        <taxon>Eukaryota</taxon>
        <taxon>Viridiplantae</taxon>
        <taxon>Streptophyta</taxon>
        <taxon>Embryophyta</taxon>
        <taxon>Tracheophyta</taxon>
        <taxon>Spermatophyta</taxon>
        <taxon>Magnoliopsida</taxon>
        <taxon>eudicotyledons</taxon>
        <taxon>Gunneridae</taxon>
        <taxon>Pentapetalae</taxon>
        <taxon>asterids</taxon>
        <taxon>lamiids</taxon>
        <taxon>Lamiales</taxon>
        <taxon>Lamiaceae</taxon>
        <taxon>Nepetoideae</taxon>
        <taxon>Mentheae</taxon>
        <taxon>Salviinae</taxon>
        <taxon>Salvia</taxon>
        <taxon>Salvia subgen. Calosphace</taxon>
        <taxon>core Calosphace</taxon>
    </lineage>
</organism>
<gene>
    <name evidence="12" type="ORF">SASPL_121358</name>
</gene>
<reference evidence="12" key="1">
    <citation type="submission" date="2018-01" db="EMBL/GenBank/DDBJ databases">
        <authorList>
            <person name="Mao J.F."/>
        </authorList>
    </citation>
    <scope>NUCLEOTIDE SEQUENCE</scope>
    <source>
        <strain evidence="12">Huo1</strain>
        <tissue evidence="12">Leaf</tissue>
    </source>
</reference>
<protein>
    <recommendedName>
        <fullName evidence="9">Dof zinc finger protein</fullName>
    </recommendedName>
</protein>
<keyword evidence="4 9" id="KW-0805">Transcription regulation</keyword>
<dbReference type="PANTHER" id="PTHR31992:SF141">
    <property type="entry name" value="DOF ZINC FINGER PROTEIN DOF1.4"/>
    <property type="match status" value="1"/>
</dbReference>
<dbReference type="InterPro" id="IPR003851">
    <property type="entry name" value="Znf_Dof"/>
</dbReference>
<evidence type="ECO:0000256" key="5">
    <source>
        <dbReference type="ARBA" id="ARBA00023125"/>
    </source>
</evidence>
<evidence type="ECO:0000256" key="9">
    <source>
        <dbReference type="RuleBase" id="RU369094"/>
    </source>
</evidence>
<evidence type="ECO:0000256" key="7">
    <source>
        <dbReference type="ARBA" id="ARBA00023242"/>
    </source>
</evidence>
<accession>A0A8X8XX60</accession>
<evidence type="ECO:0000256" key="2">
    <source>
        <dbReference type="ARBA" id="ARBA00022771"/>
    </source>
</evidence>
<dbReference type="InterPro" id="IPR045174">
    <property type="entry name" value="Dof"/>
</dbReference>
<evidence type="ECO:0000256" key="10">
    <source>
        <dbReference type="SAM" id="MobiDB-lite"/>
    </source>
</evidence>
<evidence type="ECO:0000313" key="12">
    <source>
        <dbReference type="EMBL" id="KAG6419146.1"/>
    </source>
</evidence>
<dbReference type="EMBL" id="PNBA02000007">
    <property type="protein sequence ID" value="KAG6419146.1"/>
    <property type="molecule type" value="Genomic_DNA"/>
</dbReference>
<keyword evidence="5 8" id="KW-0238">DNA-binding</keyword>
<dbReference type="Proteomes" id="UP000298416">
    <property type="component" value="Unassembled WGS sequence"/>
</dbReference>
<evidence type="ECO:0000256" key="3">
    <source>
        <dbReference type="ARBA" id="ARBA00022833"/>
    </source>
</evidence>
<dbReference type="PANTHER" id="PTHR31992">
    <property type="entry name" value="DOF ZINC FINGER PROTEIN DOF1.4-RELATED"/>
    <property type="match status" value="1"/>
</dbReference>
<keyword evidence="2 8" id="KW-0863">Zinc-finger</keyword>
<evidence type="ECO:0000256" key="6">
    <source>
        <dbReference type="ARBA" id="ARBA00023163"/>
    </source>
</evidence>
<keyword evidence="3 9" id="KW-0862">Zinc</keyword>
<evidence type="ECO:0000256" key="8">
    <source>
        <dbReference type="PROSITE-ProRule" id="PRU00071"/>
    </source>
</evidence>
<reference evidence="12" key="2">
    <citation type="submission" date="2020-08" db="EMBL/GenBank/DDBJ databases">
        <title>Plant Genome Project.</title>
        <authorList>
            <person name="Zhang R.-G."/>
        </authorList>
    </citation>
    <scope>NUCLEOTIDE SEQUENCE</scope>
    <source>
        <strain evidence="12">Huo1</strain>
        <tissue evidence="12">Leaf</tissue>
    </source>
</reference>
<comment type="function">
    <text evidence="9">Transcription factor that binds specifically to a 5'-AA[AG]G-3' consensus core sequence.</text>
</comment>
<dbReference type="PROSITE" id="PS50884">
    <property type="entry name" value="ZF_DOF_2"/>
    <property type="match status" value="1"/>
</dbReference>
<proteinExistence type="predicted"/>
<comment type="caution">
    <text evidence="12">The sequence shown here is derived from an EMBL/GenBank/DDBJ whole genome shotgun (WGS) entry which is preliminary data.</text>
</comment>
<dbReference type="PROSITE" id="PS01361">
    <property type="entry name" value="ZF_DOF_1"/>
    <property type="match status" value="1"/>
</dbReference>
<dbReference type="Pfam" id="PF02701">
    <property type="entry name" value="Zn_ribbon_Dof"/>
    <property type="match status" value="1"/>
</dbReference>
<evidence type="ECO:0000256" key="4">
    <source>
        <dbReference type="ARBA" id="ARBA00023015"/>
    </source>
</evidence>
<dbReference type="AlphaFoldDB" id="A0A8X8XX60"/>
<comment type="subcellular location">
    <subcellularLocation>
        <location evidence="8 9">Nucleus</location>
    </subcellularLocation>
</comment>